<organism evidence="2 3">
    <name type="scientific">Staurois parvus</name>
    <dbReference type="NCBI Taxonomy" id="386267"/>
    <lineage>
        <taxon>Eukaryota</taxon>
        <taxon>Metazoa</taxon>
        <taxon>Chordata</taxon>
        <taxon>Craniata</taxon>
        <taxon>Vertebrata</taxon>
        <taxon>Euteleostomi</taxon>
        <taxon>Amphibia</taxon>
        <taxon>Batrachia</taxon>
        <taxon>Anura</taxon>
        <taxon>Neobatrachia</taxon>
        <taxon>Ranoidea</taxon>
        <taxon>Ranidae</taxon>
        <taxon>Staurois</taxon>
    </lineage>
</organism>
<evidence type="ECO:0000313" key="3">
    <source>
        <dbReference type="Proteomes" id="UP001162483"/>
    </source>
</evidence>
<feature type="region of interest" description="Disordered" evidence="1">
    <location>
        <begin position="1"/>
        <end position="26"/>
    </location>
</feature>
<dbReference type="Proteomes" id="UP001162483">
    <property type="component" value="Unassembled WGS sequence"/>
</dbReference>
<dbReference type="EMBL" id="CATNWA010018682">
    <property type="protein sequence ID" value="CAI9608844.1"/>
    <property type="molecule type" value="Genomic_DNA"/>
</dbReference>
<keyword evidence="3" id="KW-1185">Reference proteome</keyword>
<evidence type="ECO:0000313" key="2">
    <source>
        <dbReference type="EMBL" id="CAI9608844.1"/>
    </source>
</evidence>
<sequence length="75" mass="8227">VRQTRSATCGQRGTKGAGREWSGSQAGFSNSRAAWYRGSGREWSGSQAGFSNSRAARYRVKQEIVSNNAEVSNRR</sequence>
<comment type="caution">
    <text evidence="2">The sequence shown here is derived from an EMBL/GenBank/DDBJ whole genome shotgun (WGS) entry which is preliminary data.</text>
</comment>
<gene>
    <name evidence="2" type="ORF">SPARVUS_LOCUS14160770</name>
</gene>
<feature type="non-terminal residue" evidence="2">
    <location>
        <position position="1"/>
    </location>
</feature>
<protein>
    <submittedName>
        <fullName evidence="2">Uncharacterized protein</fullName>
    </submittedName>
</protein>
<reference evidence="2" key="1">
    <citation type="submission" date="2023-05" db="EMBL/GenBank/DDBJ databases">
        <authorList>
            <person name="Stuckert A."/>
        </authorList>
    </citation>
    <scope>NUCLEOTIDE SEQUENCE</scope>
</reference>
<feature type="compositionally biased region" description="Polar residues" evidence="1">
    <location>
        <begin position="1"/>
        <end position="11"/>
    </location>
</feature>
<proteinExistence type="predicted"/>
<name>A0ABN9GI83_9NEOB</name>
<accession>A0ABN9GI83</accession>
<evidence type="ECO:0000256" key="1">
    <source>
        <dbReference type="SAM" id="MobiDB-lite"/>
    </source>
</evidence>